<dbReference type="EMBL" id="KK841474">
    <property type="protein sequence ID" value="KFP83871.1"/>
    <property type="molecule type" value="Genomic_DNA"/>
</dbReference>
<evidence type="ECO:0000313" key="1">
    <source>
        <dbReference type="EMBL" id="KFP83871.1"/>
    </source>
</evidence>
<gene>
    <name evidence="1" type="ORF">N310_12378</name>
</gene>
<reference evidence="1 2" key="1">
    <citation type="submission" date="2014-04" db="EMBL/GenBank/DDBJ databases">
        <title>Genome evolution of avian class.</title>
        <authorList>
            <person name="Zhang G."/>
            <person name="Li C."/>
        </authorList>
    </citation>
    <scope>NUCLEOTIDE SEQUENCE [LARGE SCALE GENOMIC DNA]</scope>
    <source>
        <strain evidence="1">BGI_N310</strain>
    </source>
</reference>
<feature type="non-terminal residue" evidence="1">
    <location>
        <position position="67"/>
    </location>
</feature>
<name>A0A091N343_9PASS</name>
<organism evidence="1 2">
    <name type="scientific">Acanthisitta chloris</name>
    <name type="common">rifleman</name>
    <dbReference type="NCBI Taxonomy" id="57068"/>
    <lineage>
        <taxon>Eukaryota</taxon>
        <taxon>Metazoa</taxon>
        <taxon>Chordata</taxon>
        <taxon>Craniata</taxon>
        <taxon>Vertebrata</taxon>
        <taxon>Euteleostomi</taxon>
        <taxon>Archelosauria</taxon>
        <taxon>Archosauria</taxon>
        <taxon>Dinosauria</taxon>
        <taxon>Saurischia</taxon>
        <taxon>Theropoda</taxon>
        <taxon>Coelurosauria</taxon>
        <taxon>Aves</taxon>
        <taxon>Neognathae</taxon>
        <taxon>Neoaves</taxon>
        <taxon>Telluraves</taxon>
        <taxon>Australaves</taxon>
        <taxon>Passeriformes</taxon>
        <taxon>Acanthisittidae</taxon>
        <taxon>Acanthisitta</taxon>
    </lineage>
</organism>
<accession>A0A091N343</accession>
<keyword evidence="2" id="KW-1185">Reference proteome</keyword>
<evidence type="ECO:0000313" key="2">
    <source>
        <dbReference type="Proteomes" id="UP000053537"/>
    </source>
</evidence>
<feature type="non-terminal residue" evidence="1">
    <location>
        <position position="1"/>
    </location>
</feature>
<sequence length="67" mass="7185">LHGIITVVWARGSECIGDVIQNQRHVLQTTVNKGFHHGHVASEVLPPIVLPHSVAGSVPQCLGLFVD</sequence>
<protein>
    <submittedName>
        <fullName evidence="1">Uncharacterized protein</fullName>
    </submittedName>
</protein>
<proteinExistence type="predicted"/>
<dbReference type="AlphaFoldDB" id="A0A091N343"/>
<dbReference type="Proteomes" id="UP000053537">
    <property type="component" value="Unassembled WGS sequence"/>
</dbReference>